<keyword evidence="3" id="KW-1185">Reference proteome</keyword>
<protein>
    <submittedName>
        <fullName evidence="2">BA75_01324T0</fullName>
    </submittedName>
</protein>
<evidence type="ECO:0000256" key="1">
    <source>
        <dbReference type="SAM" id="MobiDB-lite"/>
    </source>
</evidence>
<accession>A0A1B2J8T2</accession>
<dbReference type="Proteomes" id="UP000094565">
    <property type="component" value="Chromosome 1"/>
</dbReference>
<organism evidence="2 3">
    <name type="scientific">Komagataella pastoris</name>
    <name type="common">Yeast</name>
    <name type="synonym">Pichia pastoris</name>
    <dbReference type="NCBI Taxonomy" id="4922"/>
    <lineage>
        <taxon>Eukaryota</taxon>
        <taxon>Fungi</taxon>
        <taxon>Dikarya</taxon>
        <taxon>Ascomycota</taxon>
        <taxon>Saccharomycotina</taxon>
        <taxon>Pichiomycetes</taxon>
        <taxon>Pichiales</taxon>
        <taxon>Pichiaceae</taxon>
        <taxon>Komagataella</taxon>
    </lineage>
</organism>
<feature type="region of interest" description="Disordered" evidence="1">
    <location>
        <begin position="1"/>
        <end position="28"/>
    </location>
</feature>
<dbReference type="AlphaFoldDB" id="A0A1B2J8T2"/>
<evidence type="ECO:0000313" key="2">
    <source>
        <dbReference type="EMBL" id="ANZ74315.1"/>
    </source>
</evidence>
<reference evidence="2 3" key="1">
    <citation type="submission" date="2016-02" db="EMBL/GenBank/DDBJ databases">
        <title>Comparative genomic and transcriptomic foundation for Pichia pastoris.</title>
        <authorList>
            <person name="Love K.R."/>
            <person name="Shah K.A."/>
            <person name="Whittaker C.A."/>
            <person name="Wu J."/>
            <person name="Bartlett M.C."/>
            <person name="Ma D."/>
            <person name="Leeson R.L."/>
            <person name="Priest M."/>
            <person name="Young S.K."/>
            <person name="Love J.C."/>
        </authorList>
    </citation>
    <scope>NUCLEOTIDE SEQUENCE [LARGE SCALE GENOMIC DNA]</scope>
    <source>
        <strain evidence="2 3">ATCC 28485</strain>
    </source>
</reference>
<dbReference type="OrthoDB" id="2100128at2759"/>
<dbReference type="PANTHER" id="PTHR39398:SF1">
    <property type="entry name" value="CSN8_PSMD8_EIF3K DOMAIN-CONTAINING PROTEIN"/>
    <property type="match status" value="1"/>
</dbReference>
<evidence type="ECO:0000313" key="3">
    <source>
        <dbReference type="Proteomes" id="UP000094565"/>
    </source>
</evidence>
<dbReference type="EMBL" id="CP014584">
    <property type="protein sequence ID" value="ANZ74315.1"/>
    <property type="molecule type" value="Genomic_DNA"/>
</dbReference>
<sequence length="260" mass="31146">MATEEQLKRRRERFSKESSKPSSYGLVSRGDDLRLKDEKERKKLFSHIKKLCGEKSPPKDEILLGLRKLREAILDKQTVDNEANEIYVFSIQEAVKFGHYQTYLPLLLNVLKALKLDNDQLGQFSSYLVLHLTHFNQEYQKAIRVYFDYRDQLTINSYGRQQLNHSFELARLLILQRYDQWFRYYHECQHNPKLSIELLFLKMGYHQVVSHAVTIFNRSYFILPAQYLQDYFQADLNEVIKDTSWRVQNDSIVIRERNRQ</sequence>
<proteinExistence type="predicted"/>
<dbReference type="PANTHER" id="PTHR39398">
    <property type="entry name" value="YALI0F14311P"/>
    <property type="match status" value="1"/>
</dbReference>
<gene>
    <name evidence="2" type="ORF">ATY40_BA7501324</name>
</gene>
<name>A0A1B2J8T2_PICPA</name>